<dbReference type="EMBL" id="JASBNA010000131">
    <property type="protein sequence ID" value="KAK7676174.1"/>
    <property type="molecule type" value="Genomic_DNA"/>
</dbReference>
<dbReference type="AlphaFoldDB" id="A0AAW0F8H6"/>
<proteinExistence type="predicted"/>
<evidence type="ECO:0000313" key="4">
    <source>
        <dbReference type="EMBL" id="KAK7676238.1"/>
    </source>
</evidence>
<dbReference type="EMBL" id="JASBNA010000039">
    <property type="protein sequence ID" value="KAK7681880.1"/>
    <property type="molecule type" value="Genomic_DNA"/>
</dbReference>
<name>A0AAW0F8H6_9APHY</name>
<protein>
    <submittedName>
        <fullName evidence="2">Uncharacterized protein</fullName>
    </submittedName>
</protein>
<reference evidence="2 6" key="1">
    <citation type="submission" date="2022-09" db="EMBL/GenBank/DDBJ databases">
        <authorList>
            <person name="Palmer J.M."/>
        </authorList>
    </citation>
    <scope>NUCLEOTIDE SEQUENCE [LARGE SCALE GENOMIC DNA]</scope>
    <source>
        <strain evidence="2 6">DSM 7382</strain>
    </source>
</reference>
<evidence type="ECO:0000313" key="5">
    <source>
        <dbReference type="EMBL" id="KAK7681880.1"/>
    </source>
</evidence>
<dbReference type="EMBL" id="JASBNA010000132">
    <property type="protein sequence ID" value="KAK7676153.1"/>
    <property type="molecule type" value="Genomic_DNA"/>
</dbReference>
<dbReference type="Proteomes" id="UP001385951">
    <property type="component" value="Unassembled WGS sequence"/>
</dbReference>
<keyword evidence="6" id="KW-1185">Reference proteome</keyword>
<sequence>MNLISTLYGDRTKYSKILGSIIETQKPSEEGDRKELSFMANSDTARSETTVFSGGPMRPLYLVYRSSGSTSADVEEVVFNCQGYVVESHLPPILNKSQPLLGFQDITITGLGCHQFDTFVQAVDVVRTMFDRSSSGRGVSQRQKISSDIGSTLRFSNRYFTQLDEAGNSVTIPFSEDVDPLGILKEIKGGLHTSENEVAYFERVDVNGTLVKPEEIVAGLLVEIQCTFFAVPSKAKEYRFISKLRSICILDRTVEKASIPTLRDATILSMEQVKASTSRRTIKRKVGYGVEDDEPETSEVKRMRRLSLSDKVQVSMVE</sequence>
<evidence type="ECO:0000313" key="3">
    <source>
        <dbReference type="EMBL" id="KAK7676174.1"/>
    </source>
</evidence>
<gene>
    <name evidence="5" type="ORF">QCA50_015229</name>
    <name evidence="4" type="ORF">QCA50_020818</name>
    <name evidence="3" type="ORF">QCA50_020885</name>
    <name evidence="2" type="ORF">QCA50_020904</name>
    <name evidence="1" type="ORF">QCA50_020976</name>
</gene>
<accession>A0AAW0F8H6</accession>
<evidence type="ECO:0000313" key="1">
    <source>
        <dbReference type="EMBL" id="KAK7676077.1"/>
    </source>
</evidence>
<comment type="caution">
    <text evidence="2">The sequence shown here is derived from an EMBL/GenBank/DDBJ whole genome shotgun (WGS) entry which is preliminary data.</text>
</comment>
<evidence type="ECO:0000313" key="2">
    <source>
        <dbReference type="EMBL" id="KAK7676153.1"/>
    </source>
</evidence>
<organism evidence="2 6">
    <name type="scientific">Cerrena zonata</name>
    <dbReference type="NCBI Taxonomy" id="2478898"/>
    <lineage>
        <taxon>Eukaryota</taxon>
        <taxon>Fungi</taxon>
        <taxon>Dikarya</taxon>
        <taxon>Basidiomycota</taxon>
        <taxon>Agaricomycotina</taxon>
        <taxon>Agaricomycetes</taxon>
        <taxon>Polyporales</taxon>
        <taxon>Cerrenaceae</taxon>
        <taxon>Cerrena</taxon>
    </lineage>
</organism>
<evidence type="ECO:0000313" key="6">
    <source>
        <dbReference type="Proteomes" id="UP001385951"/>
    </source>
</evidence>
<dbReference type="EMBL" id="JASBNA010000127">
    <property type="protein sequence ID" value="KAK7676238.1"/>
    <property type="molecule type" value="Genomic_DNA"/>
</dbReference>
<dbReference type="EMBL" id="JASBNA010000137">
    <property type="protein sequence ID" value="KAK7676077.1"/>
    <property type="molecule type" value="Genomic_DNA"/>
</dbReference>